<evidence type="ECO:0000256" key="2">
    <source>
        <dbReference type="ARBA" id="ARBA00023015"/>
    </source>
</evidence>
<organism evidence="6 7">
    <name type="scientific">Pseudorhodoferax aquiterrae</name>
    <dbReference type="NCBI Taxonomy" id="747304"/>
    <lineage>
        <taxon>Bacteria</taxon>
        <taxon>Pseudomonadati</taxon>
        <taxon>Pseudomonadota</taxon>
        <taxon>Betaproteobacteria</taxon>
        <taxon>Burkholderiales</taxon>
        <taxon>Comamonadaceae</taxon>
    </lineage>
</organism>
<dbReference type="SUPFAM" id="SSF53850">
    <property type="entry name" value="Periplasmic binding protein-like II"/>
    <property type="match status" value="1"/>
</dbReference>
<dbReference type="Gene3D" id="1.10.10.10">
    <property type="entry name" value="Winged helix-like DNA-binding domain superfamily/Winged helix DNA-binding domain"/>
    <property type="match status" value="1"/>
</dbReference>
<evidence type="ECO:0000256" key="4">
    <source>
        <dbReference type="ARBA" id="ARBA00023163"/>
    </source>
</evidence>
<dbReference type="RefSeq" id="WP_189687387.1">
    <property type="nucleotide sequence ID" value="NZ_BMYK01000006.1"/>
</dbReference>
<proteinExistence type="inferred from homology"/>
<dbReference type="InterPro" id="IPR036388">
    <property type="entry name" value="WH-like_DNA-bd_sf"/>
</dbReference>
<evidence type="ECO:0000259" key="5">
    <source>
        <dbReference type="PROSITE" id="PS50931"/>
    </source>
</evidence>
<dbReference type="PANTHER" id="PTHR30419:SF8">
    <property type="entry name" value="NITROGEN ASSIMILATION TRANSCRIPTIONAL ACTIVATOR-RELATED"/>
    <property type="match status" value="1"/>
</dbReference>
<evidence type="ECO:0000313" key="6">
    <source>
        <dbReference type="EMBL" id="GHC82815.1"/>
    </source>
</evidence>
<dbReference type="SUPFAM" id="SSF46785">
    <property type="entry name" value="Winged helix' DNA-binding domain"/>
    <property type="match status" value="1"/>
</dbReference>
<dbReference type="Pfam" id="PF00126">
    <property type="entry name" value="HTH_1"/>
    <property type="match status" value="1"/>
</dbReference>
<comment type="similarity">
    <text evidence="1">Belongs to the LysR transcriptional regulatory family.</text>
</comment>
<protein>
    <submittedName>
        <fullName evidence="6">LysR family transcriptional regulator</fullName>
    </submittedName>
</protein>
<dbReference type="Proteomes" id="UP000626210">
    <property type="component" value="Unassembled WGS sequence"/>
</dbReference>
<dbReference type="InterPro" id="IPR050950">
    <property type="entry name" value="HTH-type_LysR_regulators"/>
</dbReference>
<name>A0ABQ3G1D8_9BURK</name>
<keyword evidence="3" id="KW-0238">DNA-binding</keyword>
<dbReference type="PANTHER" id="PTHR30419">
    <property type="entry name" value="HTH-TYPE TRANSCRIPTIONAL REGULATOR YBHD"/>
    <property type="match status" value="1"/>
</dbReference>
<comment type="caution">
    <text evidence="6">The sequence shown here is derived from an EMBL/GenBank/DDBJ whole genome shotgun (WGS) entry which is preliminary data.</text>
</comment>
<dbReference type="InterPro" id="IPR005119">
    <property type="entry name" value="LysR_subst-bd"/>
</dbReference>
<accession>A0ABQ3G1D8</accession>
<dbReference type="InterPro" id="IPR000847">
    <property type="entry name" value="LysR_HTH_N"/>
</dbReference>
<dbReference type="InterPro" id="IPR036390">
    <property type="entry name" value="WH_DNA-bd_sf"/>
</dbReference>
<keyword evidence="4" id="KW-0804">Transcription</keyword>
<sequence>MALSHRLQSTALRYFLEVVRCGSISEAALRVNVAGSAVSRQIAGLEQALGLALFERRPRGMTLSPAGELLAEHARKSGADAERIVASMQALQGLGSGHVRVASSEGFALQFLPTLIDEFLARHRGVTVHLGVAAPAEVTQRVRQAACDIGVVFSYSRVGYTDVKVAHRQPAPGMAVMRTGHPLAQHKQITLAQLQGHPMALPGTDTTLRQLFDIACIKQRVSVDTVFTSNYVGALLRFVRLRDAVTLASEISVLGLLAEEGLCAVPIRDRTLSGRDIEVQMRPERAHPELVRVFRDFLIAQLAAPRGSGRPAGRSRSARG</sequence>
<dbReference type="PROSITE" id="PS50931">
    <property type="entry name" value="HTH_LYSR"/>
    <property type="match status" value="1"/>
</dbReference>
<evidence type="ECO:0000256" key="1">
    <source>
        <dbReference type="ARBA" id="ARBA00009437"/>
    </source>
</evidence>
<keyword evidence="7" id="KW-1185">Reference proteome</keyword>
<evidence type="ECO:0000256" key="3">
    <source>
        <dbReference type="ARBA" id="ARBA00023125"/>
    </source>
</evidence>
<feature type="domain" description="HTH lysR-type" evidence="5">
    <location>
        <begin position="7"/>
        <end position="64"/>
    </location>
</feature>
<keyword evidence="2" id="KW-0805">Transcription regulation</keyword>
<gene>
    <name evidence="6" type="ORF">GCM10007320_26290</name>
</gene>
<reference evidence="7" key="1">
    <citation type="journal article" date="2019" name="Int. J. Syst. Evol. Microbiol.">
        <title>The Global Catalogue of Microorganisms (GCM) 10K type strain sequencing project: providing services to taxonomists for standard genome sequencing and annotation.</title>
        <authorList>
            <consortium name="The Broad Institute Genomics Platform"/>
            <consortium name="The Broad Institute Genome Sequencing Center for Infectious Disease"/>
            <person name="Wu L."/>
            <person name="Ma J."/>
        </authorList>
    </citation>
    <scope>NUCLEOTIDE SEQUENCE [LARGE SCALE GENOMIC DNA]</scope>
    <source>
        <strain evidence="7">KCTC 23314</strain>
    </source>
</reference>
<dbReference type="Gene3D" id="3.40.190.290">
    <property type="match status" value="1"/>
</dbReference>
<dbReference type="EMBL" id="BMYK01000006">
    <property type="protein sequence ID" value="GHC82815.1"/>
    <property type="molecule type" value="Genomic_DNA"/>
</dbReference>
<evidence type="ECO:0000313" key="7">
    <source>
        <dbReference type="Proteomes" id="UP000626210"/>
    </source>
</evidence>
<dbReference type="Pfam" id="PF03466">
    <property type="entry name" value="LysR_substrate"/>
    <property type="match status" value="1"/>
</dbReference>